<protein>
    <submittedName>
        <fullName evidence="2">Uncharacterized protein</fullName>
    </submittedName>
</protein>
<sequence>MILNPTLSLMRDTDHFKLQRSGNTRVETLTNLNRPSPARVKGLRVIRDPTTRSRVSRVSVPAEHKPGIGG</sequence>
<evidence type="ECO:0000256" key="1">
    <source>
        <dbReference type="SAM" id="MobiDB-lite"/>
    </source>
</evidence>
<evidence type="ECO:0000313" key="2">
    <source>
        <dbReference type="EMBL" id="GBP69801.1"/>
    </source>
</evidence>
<dbReference type="EMBL" id="BGZK01001053">
    <property type="protein sequence ID" value="GBP69801.1"/>
    <property type="molecule type" value="Genomic_DNA"/>
</dbReference>
<organism evidence="2 3">
    <name type="scientific">Eumeta variegata</name>
    <name type="common">Bagworm moth</name>
    <name type="synonym">Eumeta japonica</name>
    <dbReference type="NCBI Taxonomy" id="151549"/>
    <lineage>
        <taxon>Eukaryota</taxon>
        <taxon>Metazoa</taxon>
        <taxon>Ecdysozoa</taxon>
        <taxon>Arthropoda</taxon>
        <taxon>Hexapoda</taxon>
        <taxon>Insecta</taxon>
        <taxon>Pterygota</taxon>
        <taxon>Neoptera</taxon>
        <taxon>Endopterygota</taxon>
        <taxon>Lepidoptera</taxon>
        <taxon>Glossata</taxon>
        <taxon>Ditrysia</taxon>
        <taxon>Tineoidea</taxon>
        <taxon>Psychidae</taxon>
        <taxon>Oiketicinae</taxon>
        <taxon>Eumeta</taxon>
    </lineage>
</organism>
<feature type="region of interest" description="Disordered" evidence="1">
    <location>
        <begin position="51"/>
        <end position="70"/>
    </location>
</feature>
<comment type="caution">
    <text evidence="2">The sequence shown here is derived from an EMBL/GenBank/DDBJ whole genome shotgun (WGS) entry which is preliminary data.</text>
</comment>
<gene>
    <name evidence="2" type="ORF">EVAR_51964_1</name>
</gene>
<name>A0A4C1Y0M4_EUMVA</name>
<dbReference type="Proteomes" id="UP000299102">
    <property type="component" value="Unassembled WGS sequence"/>
</dbReference>
<dbReference type="AlphaFoldDB" id="A0A4C1Y0M4"/>
<reference evidence="2 3" key="1">
    <citation type="journal article" date="2019" name="Commun. Biol.">
        <title>The bagworm genome reveals a unique fibroin gene that provides high tensile strength.</title>
        <authorList>
            <person name="Kono N."/>
            <person name="Nakamura H."/>
            <person name="Ohtoshi R."/>
            <person name="Tomita M."/>
            <person name="Numata K."/>
            <person name="Arakawa K."/>
        </authorList>
    </citation>
    <scope>NUCLEOTIDE SEQUENCE [LARGE SCALE GENOMIC DNA]</scope>
</reference>
<accession>A0A4C1Y0M4</accession>
<keyword evidence="3" id="KW-1185">Reference proteome</keyword>
<evidence type="ECO:0000313" key="3">
    <source>
        <dbReference type="Proteomes" id="UP000299102"/>
    </source>
</evidence>
<proteinExistence type="predicted"/>